<name>A0ABS4VQF6_9PSEU</name>
<comment type="caution">
    <text evidence="9">The sequence shown here is derived from an EMBL/GenBank/DDBJ whole genome shotgun (WGS) entry which is preliminary data.</text>
</comment>
<evidence type="ECO:0000256" key="4">
    <source>
        <dbReference type="ARBA" id="ARBA00022475"/>
    </source>
</evidence>
<dbReference type="Proteomes" id="UP001519295">
    <property type="component" value="Unassembled WGS sequence"/>
</dbReference>
<reference evidence="9 10" key="1">
    <citation type="submission" date="2021-03" db="EMBL/GenBank/DDBJ databases">
        <title>Sequencing the genomes of 1000 actinobacteria strains.</title>
        <authorList>
            <person name="Klenk H.-P."/>
        </authorList>
    </citation>
    <scope>NUCLEOTIDE SEQUENCE [LARGE SCALE GENOMIC DNA]</scope>
    <source>
        <strain evidence="9 10">DSM 45256</strain>
    </source>
</reference>
<keyword evidence="4 8" id="KW-1003">Cell membrane</keyword>
<dbReference type="PANTHER" id="PTHR30269">
    <property type="entry name" value="TRANSMEMBRANE PROTEIN YFCA"/>
    <property type="match status" value="1"/>
</dbReference>
<protein>
    <recommendedName>
        <fullName evidence="8">Probable membrane transporter protein</fullName>
    </recommendedName>
</protein>
<comment type="similarity">
    <text evidence="2 8">Belongs to the 4-toluene sulfonate uptake permease (TSUP) (TC 2.A.102) family.</text>
</comment>
<feature type="transmembrane region" description="Helical" evidence="8">
    <location>
        <begin position="218"/>
        <end position="240"/>
    </location>
</feature>
<evidence type="ECO:0000256" key="3">
    <source>
        <dbReference type="ARBA" id="ARBA00022448"/>
    </source>
</evidence>
<keyword evidence="7 8" id="KW-0472">Membrane</keyword>
<feature type="transmembrane region" description="Helical" evidence="8">
    <location>
        <begin position="71"/>
        <end position="91"/>
    </location>
</feature>
<accession>A0ABS4VQF6</accession>
<keyword evidence="3" id="KW-0813">Transport</keyword>
<sequence length="241" mass="24493">MTELTLGAVTLLVASTVGGMTGFAASLVSTPALLLIGYDVPQIVVINLTATLVTRFAVLLRLHRRVDRGRVAALGAGAVPGAVAGVAVVGYLDEQALRTGTGVVVTVIGLVLLLAGDRLRFRPGTPSTTAAGLIGGFLSTTTSLNGPPVAVLLDRCRLDPAEFVANFAGYFVVTNVVSLALLGAQGRVPPDILWPALPVLVLAAIVGNRLGGALTDRVPVATFATVVKLLVVASGIATLLS</sequence>
<dbReference type="EMBL" id="JAGINU010000001">
    <property type="protein sequence ID" value="MBP2366151.1"/>
    <property type="molecule type" value="Genomic_DNA"/>
</dbReference>
<feature type="transmembrane region" description="Helical" evidence="8">
    <location>
        <begin position="192"/>
        <end position="211"/>
    </location>
</feature>
<feature type="transmembrane region" description="Helical" evidence="8">
    <location>
        <begin position="40"/>
        <end position="59"/>
    </location>
</feature>
<evidence type="ECO:0000256" key="5">
    <source>
        <dbReference type="ARBA" id="ARBA00022692"/>
    </source>
</evidence>
<keyword evidence="10" id="KW-1185">Reference proteome</keyword>
<keyword evidence="5 8" id="KW-0812">Transmembrane</keyword>
<organism evidence="9 10">
    <name type="scientific">Pseudonocardia parietis</name>
    <dbReference type="NCBI Taxonomy" id="570936"/>
    <lineage>
        <taxon>Bacteria</taxon>
        <taxon>Bacillati</taxon>
        <taxon>Actinomycetota</taxon>
        <taxon>Actinomycetes</taxon>
        <taxon>Pseudonocardiales</taxon>
        <taxon>Pseudonocardiaceae</taxon>
        <taxon>Pseudonocardia</taxon>
    </lineage>
</organism>
<comment type="subcellular location">
    <subcellularLocation>
        <location evidence="1 8">Cell membrane</location>
        <topology evidence="1 8">Multi-pass membrane protein</topology>
    </subcellularLocation>
</comment>
<evidence type="ECO:0000313" key="10">
    <source>
        <dbReference type="Proteomes" id="UP001519295"/>
    </source>
</evidence>
<evidence type="ECO:0000256" key="1">
    <source>
        <dbReference type="ARBA" id="ARBA00004651"/>
    </source>
</evidence>
<dbReference type="RefSeq" id="WP_245350741.1">
    <property type="nucleotide sequence ID" value="NZ_JAGINU010000001.1"/>
</dbReference>
<dbReference type="InterPro" id="IPR052017">
    <property type="entry name" value="TSUP"/>
</dbReference>
<dbReference type="Pfam" id="PF01925">
    <property type="entry name" value="TauE"/>
    <property type="match status" value="1"/>
</dbReference>
<evidence type="ECO:0000256" key="8">
    <source>
        <dbReference type="RuleBase" id="RU363041"/>
    </source>
</evidence>
<dbReference type="InterPro" id="IPR002781">
    <property type="entry name" value="TM_pro_TauE-like"/>
</dbReference>
<keyword evidence="6 8" id="KW-1133">Transmembrane helix</keyword>
<proteinExistence type="inferred from homology"/>
<feature type="transmembrane region" description="Helical" evidence="8">
    <location>
        <begin position="163"/>
        <end position="186"/>
    </location>
</feature>
<evidence type="ECO:0000256" key="7">
    <source>
        <dbReference type="ARBA" id="ARBA00023136"/>
    </source>
</evidence>
<gene>
    <name evidence="9" type="ORF">JOF36_001847</name>
</gene>
<evidence type="ECO:0000313" key="9">
    <source>
        <dbReference type="EMBL" id="MBP2366151.1"/>
    </source>
</evidence>
<evidence type="ECO:0000256" key="6">
    <source>
        <dbReference type="ARBA" id="ARBA00022989"/>
    </source>
</evidence>
<dbReference type="PANTHER" id="PTHR30269:SF37">
    <property type="entry name" value="MEMBRANE TRANSPORTER PROTEIN"/>
    <property type="match status" value="1"/>
</dbReference>
<feature type="transmembrane region" description="Helical" evidence="8">
    <location>
        <begin position="97"/>
        <end position="115"/>
    </location>
</feature>
<evidence type="ECO:0000256" key="2">
    <source>
        <dbReference type="ARBA" id="ARBA00009142"/>
    </source>
</evidence>